<feature type="compositionally biased region" description="Low complexity" evidence="1">
    <location>
        <begin position="1"/>
        <end position="10"/>
    </location>
</feature>
<feature type="region of interest" description="Disordered" evidence="1">
    <location>
        <begin position="1"/>
        <end position="43"/>
    </location>
</feature>
<evidence type="ECO:0000313" key="4">
    <source>
        <dbReference type="Proteomes" id="UP000799640"/>
    </source>
</evidence>
<dbReference type="OrthoDB" id="3507075at2759"/>
<protein>
    <recommendedName>
        <fullName evidence="2">Aminoglycoside phosphotransferase domain-containing protein</fullName>
    </recommendedName>
</protein>
<dbReference type="AlphaFoldDB" id="A0A6G1HIC1"/>
<name>A0A6G1HIC1_9PEZI</name>
<evidence type="ECO:0000259" key="2">
    <source>
        <dbReference type="Pfam" id="PF01636"/>
    </source>
</evidence>
<dbReference type="Proteomes" id="UP000799640">
    <property type="component" value="Unassembled WGS sequence"/>
</dbReference>
<evidence type="ECO:0000256" key="1">
    <source>
        <dbReference type="SAM" id="MobiDB-lite"/>
    </source>
</evidence>
<accession>A0A6G1HIC1</accession>
<organism evidence="3 4">
    <name type="scientific">Trichodelitschia bisporula</name>
    <dbReference type="NCBI Taxonomy" id="703511"/>
    <lineage>
        <taxon>Eukaryota</taxon>
        <taxon>Fungi</taxon>
        <taxon>Dikarya</taxon>
        <taxon>Ascomycota</taxon>
        <taxon>Pezizomycotina</taxon>
        <taxon>Dothideomycetes</taxon>
        <taxon>Dothideomycetes incertae sedis</taxon>
        <taxon>Phaeotrichales</taxon>
        <taxon>Phaeotrichaceae</taxon>
        <taxon>Trichodelitschia</taxon>
    </lineage>
</organism>
<sequence>MAPAPLLDPATPAPPPSPPTARLRAGSIGQREAESHVPTLKNQGKSDCAVQIIGIHDAHTGIPVADLSVNNAFWADPALQATLSAARSSVPIRPQLHMTLELSRSRLSQSQKALRRPALALREPSPPTTPGGHVKKPSYSSARTYVDDATIRRLTSGMWAVRKEAFVGAKQDGNRLLKQIEKQIAFAARCRAAGLRAVSTPEVYGIRVPEVVKGEVGAFTVDMEYIPFQDVRHVMMERDRAVNEWLVETAVEMVDANLNLSELVELRHVFPEFEKKATGIKAALRKSSLVTPAEIETFEHQIDRVMSSFRQLGRREVPIGPCHGDLTLANMLVDPENRELCVFDFLDCFVESPLQDIAKLLQDVRHQWFLTQTSIPEHRRARCVSILAMYCEKVKAAYCEYAFWDIVPLFEFFCLARILPYMTEESEKNCIMNGLERIYDSLFSGGIFPPQQYLAVTPVSRVNLDAPFTTKDRKVTVLVPALGRAMEEVYSSGAIKLLTLNGNGRPIIVNSIANLDVSNVSRIVLVVLRPLIESQCGSTTAFERLFDALPATTRSKLDFLYAPTQSPDAVETVAYAIREANILGPLFIKDADNDFAHCVVDGNYVTFTSIVRDDVVGMHAAQRFLRPDLVDAVRKSYVSFVYDNVVADVAYGSFLSSNFCCGGWGFLSAELFVHAAGTLRALLSTSGLETGCRASELRVVDVLWHLASEGHLFFGLKVNEYRDWGSEAAWLASLNVRF</sequence>
<dbReference type="Gene3D" id="3.90.1200.10">
    <property type="match status" value="1"/>
</dbReference>
<dbReference type="InterPro" id="IPR002575">
    <property type="entry name" value="Aminoglycoside_PTrfase"/>
</dbReference>
<keyword evidence="4" id="KW-1185">Reference proteome</keyword>
<evidence type="ECO:0000313" key="3">
    <source>
        <dbReference type="EMBL" id="KAF2395651.1"/>
    </source>
</evidence>
<feature type="domain" description="Aminoglycoside phosphotransferase" evidence="2">
    <location>
        <begin position="173"/>
        <end position="367"/>
    </location>
</feature>
<dbReference type="EMBL" id="ML996712">
    <property type="protein sequence ID" value="KAF2395651.1"/>
    <property type="molecule type" value="Genomic_DNA"/>
</dbReference>
<proteinExistence type="predicted"/>
<reference evidence="3" key="1">
    <citation type="journal article" date="2020" name="Stud. Mycol.">
        <title>101 Dothideomycetes genomes: a test case for predicting lifestyles and emergence of pathogens.</title>
        <authorList>
            <person name="Haridas S."/>
            <person name="Albert R."/>
            <person name="Binder M."/>
            <person name="Bloem J."/>
            <person name="Labutti K."/>
            <person name="Salamov A."/>
            <person name="Andreopoulos B."/>
            <person name="Baker S."/>
            <person name="Barry K."/>
            <person name="Bills G."/>
            <person name="Bluhm B."/>
            <person name="Cannon C."/>
            <person name="Castanera R."/>
            <person name="Culley D."/>
            <person name="Daum C."/>
            <person name="Ezra D."/>
            <person name="Gonzalez J."/>
            <person name="Henrissat B."/>
            <person name="Kuo A."/>
            <person name="Liang C."/>
            <person name="Lipzen A."/>
            <person name="Lutzoni F."/>
            <person name="Magnuson J."/>
            <person name="Mondo S."/>
            <person name="Nolan M."/>
            <person name="Ohm R."/>
            <person name="Pangilinan J."/>
            <person name="Park H.-J."/>
            <person name="Ramirez L."/>
            <person name="Alfaro M."/>
            <person name="Sun H."/>
            <person name="Tritt A."/>
            <person name="Yoshinaga Y."/>
            <person name="Zwiers L.-H."/>
            <person name="Turgeon B."/>
            <person name="Goodwin S."/>
            <person name="Spatafora J."/>
            <person name="Crous P."/>
            <person name="Grigoriev I."/>
        </authorList>
    </citation>
    <scope>NUCLEOTIDE SEQUENCE</scope>
    <source>
        <strain evidence="3">CBS 262.69</strain>
    </source>
</reference>
<gene>
    <name evidence="3" type="ORF">EJ06DRAFT_266508</name>
</gene>
<feature type="region of interest" description="Disordered" evidence="1">
    <location>
        <begin position="113"/>
        <end position="140"/>
    </location>
</feature>
<dbReference type="Pfam" id="PF01636">
    <property type="entry name" value="APH"/>
    <property type="match status" value="1"/>
</dbReference>
<dbReference type="SUPFAM" id="SSF56112">
    <property type="entry name" value="Protein kinase-like (PK-like)"/>
    <property type="match status" value="1"/>
</dbReference>
<dbReference type="InterPro" id="IPR011009">
    <property type="entry name" value="Kinase-like_dom_sf"/>
</dbReference>